<evidence type="ECO:0000313" key="9">
    <source>
        <dbReference type="EMBL" id="ODQ63194.1"/>
    </source>
</evidence>
<dbReference type="OrthoDB" id="4096504at2759"/>
<dbReference type="STRING" id="857566.A0A1E3PDA6"/>
<gene>
    <name evidence="9" type="ORF">NADFUDRAFT_48114</name>
</gene>
<dbReference type="Gene3D" id="4.10.240.10">
    <property type="entry name" value="Zn(2)-C6 fungal-type DNA-binding domain"/>
    <property type="match status" value="1"/>
</dbReference>
<evidence type="ECO:0000259" key="8">
    <source>
        <dbReference type="PROSITE" id="PS50048"/>
    </source>
</evidence>
<feature type="region of interest" description="Disordered" evidence="7">
    <location>
        <begin position="741"/>
        <end position="760"/>
    </location>
</feature>
<dbReference type="CDD" id="cd00067">
    <property type="entry name" value="GAL4"/>
    <property type="match status" value="1"/>
</dbReference>
<dbReference type="AlphaFoldDB" id="A0A1E3PDA6"/>
<organism evidence="9 10">
    <name type="scientific">Nadsonia fulvescens var. elongata DSM 6958</name>
    <dbReference type="NCBI Taxonomy" id="857566"/>
    <lineage>
        <taxon>Eukaryota</taxon>
        <taxon>Fungi</taxon>
        <taxon>Dikarya</taxon>
        <taxon>Ascomycota</taxon>
        <taxon>Saccharomycotina</taxon>
        <taxon>Dipodascomycetes</taxon>
        <taxon>Dipodascales</taxon>
        <taxon>Dipodascales incertae sedis</taxon>
        <taxon>Nadsonia</taxon>
    </lineage>
</organism>
<dbReference type="InterPro" id="IPR036864">
    <property type="entry name" value="Zn2-C6_fun-type_DNA-bd_sf"/>
</dbReference>
<feature type="compositionally biased region" description="Low complexity" evidence="7">
    <location>
        <begin position="115"/>
        <end position="130"/>
    </location>
</feature>
<dbReference type="PANTHER" id="PTHR46910">
    <property type="entry name" value="TRANSCRIPTION FACTOR PDR1"/>
    <property type="match status" value="1"/>
</dbReference>
<keyword evidence="5" id="KW-0804">Transcription</keyword>
<evidence type="ECO:0000256" key="1">
    <source>
        <dbReference type="ARBA" id="ARBA00004123"/>
    </source>
</evidence>
<dbReference type="CDD" id="cd12148">
    <property type="entry name" value="fungal_TF_MHR"/>
    <property type="match status" value="1"/>
</dbReference>
<feature type="compositionally biased region" description="Basic and acidic residues" evidence="7">
    <location>
        <begin position="167"/>
        <end position="183"/>
    </location>
</feature>
<dbReference type="SUPFAM" id="SSF57701">
    <property type="entry name" value="Zn2/Cys6 DNA-binding domain"/>
    <property type="match status" value="1"/>
</dbReference>
<dbReference type="GO" id="GO:0006351">
    <property type="term" value="P:DNA-templated transcription"/>
    <property type="evidence" value="ECO:0007669"/>
    <property type="project" value="InterPro"/>
</dbReference>
<evidence type="ECO:0000256" key="2">
    <source>
        <dbReference type="ARBA" id="ARBA00022723"/>
    </source>
</evidence>
<evidence type="ECO:0000256" key="5">
    <source>
        <dbReference type="ARBA" id="ARBA00023163"/>
    </source>
</evidence>
<proteinExistence type="predicted"/>
<dbReference type="GO" id="GO:0008270">
    <property type="term" value="F:zinc ion binding"/>
    <property type="evidence" value="ECO:0007669"/>
    <property type="project" value="InterPro"/>
</dbReference>
<dbReference type="InterPro" id="IPR050987">
    <property type="entry name" value="AtrR-like"/>
</dbReference>
<accession>A0A1E3PDA6</accession>
<dbReference type="PROSITE" id="PS50048">
    <property type="entry name" value="ZN2_CY6_FUNGAL_2"/>
    <property type="match status" value="1"/>
</dbReference>
<dbReference type="Proteomes" id="UP000095009">
    <property type="component" value="Unassembled WGS sequence"/>
</dbReference>
<evidence type="ECO:0000256" key="4">
    <source>
        <dbReference type="ARBA" id="ARBA00023125"/>
    </source>
</evidence>
<dbReference type="SMART" id="SM00906">
    <property type="entry name" value="Fungal_trans"/>
    <property type="match status" value="1"/>
</dbReference>
<dbReference type="GO" id="GO:0003677">
    <property type="term" value="F:DNA binding"/>
    <property type="evidence" value="ECO:0007669"/>
    <property type="project" value="UniProtKB-KW"/>
</dbReference>
<evidence type="ECO:0000256" key="6">
    <source>
        <dbReference type="ARBA" id="ARBA00023242"/>
    </source>
</evidence>
<sequence length="951" mass="107627">MTSTKRIRVSLACDTCRRKKIKCDGTKPSCSSCKNNNIDCVYTQTEKTPKTARSRRSKYIAEFDLRLSRIENALERMIPSIEMITEVAGMRYSKNKNGTFERKRTYSDSYRSQHSSYIDDSTTSSDGDLNNDPKDGDSDFDSDLSQSENDEDESVNDNGFKGNKSNTDSKREGKSEFSKTDTHISHDKSQDCLFMKIDGTSEKYFGSATPLSVFSPAGLKWISEKIGYKDFGDTKAMFLRLTQGFHDTGNAARNLWLNPVDKPHTITITKDECTSLMNIFLHSPNRYYGVINEKEMIKLIEEFYTEDLSLNPLRYPDLLLFYSILAYCHIVEAPHISTNMTAERLKDISWCAIENAIYYYYRVSVFGVSIMGLRGIIALIAFFHHSANPHCIYSLVATAVRFAHELGLHRRENYSQTETALSETRQGLWQIIYCLDKDVSMRCSRPSFINDADCSVNLFKERDAVNQIGLYQCSDGVERSFRTLYAQLCHISSRVLSKLFNATSIRKSTDKIMEAVSMFDRELLAWKDRLPVDMRPENEFLIKSNHPDSSMMDFSSSKNFQTLMLLFNYHYIMKIVHSMSIHHPTWVRNSHNRKAETKNSPSNSKITESTSNTPATPGSIESAISSSRKSEINPRIYASSSICVHSSRSSIYLLRVYNKEMIRRAWPIAYFAVASFISLFTNCIQNPLEPTVKADLQLMVSVIDFLHKLPNFETSPASAIVSFLKELISFTEKVLERASIKDQSNVDPSNGDKPLNLGQTSSTTFATKIDDKIKDGAVSFVDNSSSMPNLATSGMETSPLKYTSPEIRFNDPNTAPNFPLHQNSQPYFDTNSIPDATPVWQHTLHNGGPWADSQNDNIDNITIINSKPTEINDNNVDPTMTAPNTSNHAYAAGNLEYIFNDIISYQGFYHMPSFFNDAGFNMPFIDDLGNNSSPTFSHPDDIRMNPSIGMF</sequence>
<feature type="compositionally biased region" description="Acidic residues" evidence="7">
    <location>
        <begin position="138"/>
        <end position="155"/>
    </location>
</feature>
<evidence type="ECO:0000256" key="3">
    <source>
        <dbReference type="ARBA" id="ARBA00023015"/>
    </source>
</evidence>
<dbReference type="EMBL" id="KV454415">
    <property type="protein sequence ID" value="ODQ63194.1"/>
    <property type="molecule type" value="Genomic_DNA"/>
</dbReference>
<dbReference type="Pfam" id="PF00172">
    <property type="entry name" value="Zn_clus"/>
    <property type="match status" value="1"/>
</dbReference>
<comment type="subcellular location">
    <subcellularLocation>
        <location evidence="1">Nucleus</location>
    </subcellularLocation>
</comment>
<protein>
    <recommendedName>
        <fullName evidence="8">Zn(2)-C6 fungal-type domain-containing protein</fullName>
    </recommendedName>
</protein>
<feature type="region of interest" description="Disordered" evidence="7">
    <location>
        <begin position="591"/>
        <end position="627"/>
    </location>
</feature>
<keyword evidence="3" id="KW-0805">Transcription regulation</keyword>
<dbReference type="PROSITE" id="PS00463">
    <property type="entry name" value="ZN2_CY6_FUNGAL_1"/>
    <property type="match status" value="1"/>
</dbReference>
<dbReference type="InterPro" id="IPR007219">
    <property type="entry name" value="XnlR_reg_dom"/>
</dbReference>
<keyword evidence="10" id="KW-1185">Reference proteome</keyword>
<dbReference type="PANTHER" id="PTHR46910:SF37">
    <property type="entry name" value="ZN(II)2CYS6 TRANSCRIPTION FACTOR (EUROFUNG)"/>
    <property type="match status" value="1"/>
</dbReference>
<dbReference type="InterPro" id="IPR001138">
    <property type="entry name" value="Zn2Cys6_DnaBD"/>
</dbReference>
<keyword evidence="4" id="KW-0238">DNA-binding</keyword>
<keyword evidence="2" id="KW-0479">Metal-binding</keyword>
<evidence type="ECO:0000256" key="7">
    <source>
        <dbReference type="SAM" id="MobiDB-lite"/>
    </source>
</evidence>
<evidence type="ECO:0000313" key="10">
    <source>
        <dbReference type="Proteomes" id="UP000095009"/>
    </source>
</evidence>
<name>A0A1E3PDA6_9ASCO</name>
<reference evidence="9 10" key="1">
    <citation type="journal article" date="2016" name="Proc. Natl. Acad. Sci. U.S.A.">
        <title>Comparative genomics of biotechnologically important yeasts.</title>
        <authorList>
            <person name="Riley R."/>
            <person name="Haridas S."/>
            <person name="Wolfe K.H."/>
            <person name="Lopes M.R."/>
            <person name="Hittinger C.T."/>
            <person name="Goeker M."/>
            <person name="Salamov A.A."/>
            <person name="Wisecaver J.H."/>
            <person name="Long T.M."/>
            <person name="Calvey C.H."/>
            <person name="Aerts A.L."/>
            <person name="Barry K.W."/>
            <person name="Choi C."/>
            <person name="Clum A."/>
            <person name="Coughlan A.Y."/>
            <person name="Deshpande S."/>
            <person name="Douglass A.P."/>
            <person name="Hanson S.J."/>
            <person name="Klenk H.-P."/>
            <person name="LaButti K.M."/>
            <person name="Lapidus A."/>
            <person name="Lindquist E.A."/>
            <person name="Lipzen A.M."/>
            <person name="Meier-Kolthoff J.P."/>
            <person name="Ohm R.A."/>
            <person name="Otillar R.P."/>
            <person name="Pangilinan J.L."/>
            <person name="Peng Y."/>
            <person name="Rokas A."/>
            <person name="Rosa C.A."/>
            <person name="Scheuner C."/>
            <person name="Sibirny A.A."/>
            <person name="Slot J.C."/>
            <person name="Stielow J.B."/>
            <person name="Sun H."/>
            <person name="Kurtzman C.P."/>
            <person name="Blackwell M."/>
            <person name="Grigoriev I.V."/>
            <person name="Jeffries T.W."/>
        </authorList>
    </citation>
    <scope>NUCLEOTIDE SEQUENCE [LARGE SCALE GENOMIC DNA]</scope>
    <source>
        <strain evidence="9 10">DSM 6958</strain>
    </source>
</reference>
<feature type="region of interest" description="Disordered" evidence="7">
    <location>
        <begin position="103"/>
        <end position="183"/>
    </location>
</feature>
<dbReference type="GO" id="GO:0005634">
    <property type="term" value="C:nucleus"/>
    <property type="evidence" value="ECO:0007669"/>
    <property type="project" value="UniProtKB-SubCell"/>
</dbReference>
<keyword evidence="6" id="KW-0539">Nucleus</keyword>
<dbReference type="SMART" id="SM00066">
    <property type="entry name" value="GAL4"/>
    <property type="match status" value="1"/>
</dbReference>
<feature type="domain" description="Zn(2)-C6 fungal-type" evidence="8">
    <location>
        <begin position="12"/>
        <end position="42"/>
    </location>
</feature>
<dbReference type="Pfam" id="PF04082">
    <property type="entry name" value="Fungal_trans"/>
    <property type="match status" value="1"/>
</dbReference>
<dbReference type="GO" id="GO:0000981">
    <property type="term" value="F:DNA-binding transcription factor activity, RNA polymerase II-specific"/>
    <property type="evidence" value="ECO:0007669"/>
    <property type="project" value="InterPro"/>
</dbReference>
<feature type="compositionally biased region" description="Polar residues" evidence="7">
    <location>
        <begin position="598"/>
        <end position="616"/>
    </location>
</feature>